<accession>A0AAV1PH92</accession>
<comment type="caution">
    <text evidence="2">The sequence shown here is derived from an EMBL/GenBank/DDBJ whole genome shotgun (WGS) entry which is preliminary data.</text>
</comment>
<dbReference type="Proteomes" id="UP001314229">
    <property type="component" value="Unassembled WGS sequence"/>
</dbReference>
<reference evidence="2 3" key="1">
    <citation type="submission" date="2024-01" db="EMBL/GenBank/DDBJ databases">
        <authorList>
            <person name="Alioto T."/>
            <person name="Alioto T."/>
            <person name="Gomez Garrido J."/>
        </authorList>
    </citation>
    <scope>NUCLEOTIDE SEQUENCE [LARGE SCALE GENOMIC DNA]</scope>
</reference>
<dbReference type="EMBL" id="CAWUFR010000174">
    <property type="protein sequence ID" value="CAK6971271.1"/>
    <property type="molecule type" value="Genomic_DNA"/>
</dbReference>
<evidence type="ECO:0000313" key="3">
    <source>
        <dbReference type="Proteomes" id="UP001314229"/>
    </source>
</evidence>
<keyword evidence="3" id="KW-1185">Reference proteome</keyword>
<evidence type="ECO:0000313" key="2">
    <source>
        <dbReference type="EMBL" id="CAK6971271.1"/>
    </source>
</evidence>
<dbReference type="AlphaFoldDB" id="A0AAV1PH92"/>
<name>A0AAV1PH92_SCOSC</name>
<feature type="region of interest" description="Disordered" evidence="1">
    <location>
        <begin position="61"/>
        <end position="85"/>
    </location>
</feature>
<protein>
    <submittedName>
        <fullName evidence="2">Zinc finger protein 585A-like</fullName>
    </submittedName>
</protein>
<organism evidence="2 3">
    <name type="scientific">Scomber scombrus</name>
    <name type="common">Atlantic mackerel</name>
    <name type="synonym">Scomber vernalis</name>
    <dbReference type="NCBI Taxonomy" id="13677"/>
    <lineage>
        <taxon>Eukaryota</taxon>
        <taxon>Metazoa</taxon>
        <taxon>Chordata</taxon>
        <taxon>Craniata</taxon>
        <taxon>Vertebrata</taxon>
        <taxon>Euteleostomi</taxon>
        <taxon>Actinopterygii</taxon>
        <taxon>Neopterygii</taxon>
        <taxon>Teleostei</taxon>
        <taxon>Neoteleostei</taxon>
        <taxon>Acanthomorphata</taxon>
        <taxon>Pelagiaria</taxon>
        <taxon>Scombriformes</taxon>
        <taxon>Scombridae</taxon>
        <taxon>Scomber</taxon>
    </lineage>
</organism>
<proteinExistence type="predicted"/>
<evidence type="ECO:0000256" key="1">
    <source>
        <dbReference type="SAM" id="MobiDB-lite"/>
    </source>
</evidence>
<feature type="compositionally biased region" description="Polar residues" evidence="1">
    <location>
        <begin position="66"/>
        <end position="78"/>
    </location>
</feature>
<gene>
    <name evidence="2" type="ORF">FSCOSCO3_A007426</name>
</gene>
<sequence>MAAVNCTTSSHKPIQVDGCNTTSLPNDLNSFFSRFEKDNSAELKTIISTLHPDDSTFTFSREEVSSRTSGVKQTNASLTEPVLNP</sequence>